<evidence type="ECO:0000313" key="2">
    <source>
        <dbReference type="EMBL" id="ACE06143.1"/>
    </source>
</evidence>
<dbReference type="EMBL" id="CP001102">
    <property type="protein sequence ID" value="ACE06143.1"/>
    <property type="molecule type" value="Genomic_DNA"/>
</dbReference>
<dbReference type="eggNOG" id="COG0666">
    <property type="taxonomic scope" value="Bacteria"/>
</dbReference>
<dbReference type="KEGG" id="aas:Aasi_0763"/>
<name>B3ESE1_AMOA5</name>
<organism evidence="2 3">
    <name type="scientific">Amoebophilus asiaticus (strain 5a2)</name>
    <dbReference type="NCBI Taxonomy" id="452471"/>
    <lineage>
        <taxon>Bacteria</taxon>
        <taxon>Pseudomonadati</taxon>
        <taxon>Bacteroidota</taxon>
        <taxon>Cytophagia</taxon>
        <taxon>Cytophagales</taxon>
        <taxon>Amoebophilaceae</taxon>
        <taxon>Candidatus Amoebophilus</taxon>
    </lineage>
</organism>
<protein>
    <submittedName>
        <fullName evidence="2">Uncharacterized protein</fullName>
    </submittedName>
</protein>
<evidence type="ECO:0000313" key="3">
    <source>
        <dbReference type="Proteomes" id="UP000001227"/>
    </source>
</evidence>
<feature type="compositionally biased region" description="Basic and acidic residues" evidence="1">
    <location>
        <begin position="259"/>
        <end position="274"/>
    </location>
</feature>
<gene>
    <name evidence="2" type="ordered locus">Aasi_0763</name>
</gene>
<dbReference type="AlphaFoldDB" id="B3ESE1"/>
<dbReference type="eggNOG" id="COG1672">
    <property type="taxonomic scope" value="Bacteria"/>
</dbReference>
<feature type="region of interest" description="Disordered" evidence="1">
    <location>
        <begin position="259"/>
        <end position="280"/>
    </location>
</feature>
<keyword evidence="3" id="KW-1185">Reference proteome</keyword>
<evidence type="ECO:0000256" key="1">
    <source>
        <dbReference type="SAM" id="MobiDB-lite"/>
    </source>
</evidence>
<dbReference type="HOGENOM" id="CLU_737019_0_0_10"/>
<accession>B3ESE1</accession>
<proteinExistence type="predicted"/>
<reference evidence="2 3" key="1">
    <citation type="journal article" date="2010" name="J. Bacteriol.">
        <title>The genome of the amoeba symbiont 'Candidatus Amoebophilus asiaticus' reveals common mechanisms for host cell interaction among amoeba-associated bacteria.</title>
        <authorList>
            <person name="Schmitz-Esser S."/>
            <person name="Tischler P."/>
            <person name="Arnold R."/>
            <person name="Montanaro J."/>
            <person name="Wagner M."/>
            <person name="Rattei T."/>
            <person name="Horn M."/>
        </authorList>
    </citation>
    <scope>NUCLEOTIDE SEQUENCE [LARGE SCALE GENOMIC DNA]</scope>
    <source>
        <strain evidence="2 3">5a2</strain>
    </source>
</reference>
<sequence length="375" mass="41591">MQQYIAYVLLVSLCLQSCGGGFGNHPLISTQEEQIASIQTSTQAILPRADIQPLIGQMLTAQGGHTVNFYHEAGELRADVAMNIPQGFSKSYDGLGVYIEQGTELSDLPRLGGQAQQRRIHLQPAHAGTPAKIVIYKGAVLAGGGNIIVKHRGNPEEEDFEDEEIEEQINEEEAKGVLLPNTSSMLHIEKKNVIKTDTQAMIAPTSTVTQKHTGIVSVGSTISRKQEKGKEKWNGDESELEKEEGFISVVISPAYQQALEHKKQTKGKEKRDGDKLEEEEGSISVVISPVYQQAPEHKVQTVAHPLQHFTYTQIIKDLQANNPKVSIIDLRRKNLNDCQFVELKQAIDKNSVVGYIHWGAIPRGCYQIRREIEKN</sequence>
<dbReference type="Proteomes" id="UP000001227">
    <property type="component" value="Chromosome"/>
</dbReference>